<name>A0A1T4SJ74_9HYPH</name>
<evidence type="ECO:0000256" key="1">
    <source>
        <dbReference type="SAM" id="MobiDB-lite"/>
    </source>
</evidence>
<dbReference type="InterPro" id="IPR021647">
    <property type="entry name" value="CusF_Ec"/>
</dbReference>
<keyword evidence="3" id="KW-1185">Reference proteome</keyword>
<sequence>MVQAASAAHTSMTGMSHQATSTMANASITTAGQSTMDHSKMGHGATPSVTPSPAAAPQMAQAAHVQGTGTVNAVDPASRKVNLSHNAIPAIGWPAMTMDFAVAPSVDLSALKPGARVNFMMDRSPDGMYVIQSVTAGGGH</sequence>
<dbReference type="STRING" id="225324.SAMN02745126_04761"/>
<dbReference type="Pfam" id="PF11604">
    <property type="entry name" value="CusF_Ec"/>
    <property type="match status" value="1"/>
</dbReference>
<evidence type="ECO:0000313" key="3">
    <source>
        <dbReference type="Proteomes" id="UP000190092"/>
    </source>
</evidence>
<gene>
    <name evidence="2" type="ORF">SAMN02745126_04761</name>
</gene>
<feature type="compositionally biased region" description="Polar residues" evidence="1">
    <location>
        <begin position="8"/>
        <end position="20"/>
    </location>
</feature>
<feature type="compositionally biased region" description="Low complexity" evidence="1">
    <location>
        <begin position="45"/>
        <end position="54"/>
    </location>
</feature>
<dbReference type="InterPro" id="IPR042230">
    <property type="entry name" value="CusF_sf"/>
</dbReference>
<dbReference type="AlphaFoldDB" id="A0A1T4SJ74"/>
<reference evidence="3" key="1">
    <citation type="submission" date="2017-02" db="EMBL/GenBank/DDBJ databases">
        <authorList>
            <person name="Varghese N."/>
            <person name="Submissions S."/>
        </authorList>
    </citation>
    <scope>NUCLEOTIDE SEQUENCE [LARGE SCALE GENOMIC DNA]</scope>
    <source>
        <strain evidence="3">ATCC 27094</strain>
    </source>
</reference>
<organism evidence="2 3">
    <name type="scientific">Enhydrobacter aerosaccus</name>
    <dbReference type="NCBI Taxonomy" id="225324"/>
    <lineage>
        <taxon>Bacteria</taxon>
        <taxon>Pseudomonadati</taxon>
        <taxon>Pseudomonadota</taxon>
        <taxon>Alphaproteobacteria</taxon>
        <taxon>Hyphomicrobiales</taxon>
        <taxon>Enhydrobacter</taxon>
    </lineage>
</organism>
<dbReference type="Proteomes" id="UP000190092">
    <property type="component" value="Unassembled WGS sequence"/>
</dbReference>
<evidence type="ECO:0000313" key="2">
    <source>
        <dbReference type="EMBL" id="SKA28215.1"/>
    </source>
</evidence>
<protein>
    <submittedName>
        <fullName evidence="2">Cu(I)/Ag(I) efflux system protein CusF</fullName>
    </submittedName>
</protein>
<dbReference type="Gene3D" id="2.40.50.320">
    <property type="entry name" value="Copper binding periplasmic protein CusF"/>
    <property type="match status" value="1"/>
</dbReference>
<accession>A0A1T4SJ74</accession>
<feature type="region of interest" description="Disordered" evidence="1">
    <location>
        <begin position="1"/>
        <end position="20"/>
    </location>
</feature>
<feature type="region of interest" description="Disordered" evidence="1">
    <location>
        <begin position="31"/>
        <end position="54"/>
    </location>
</feature>
<dbReference type="EMBL" id="FUWJ01000008">
    <property type="protein sequence ID" value="SKA28215.1"/>
    <property type="molecule type" value="Genomic_DNA"/>
</dbReference>
<proteinExistence type="predicted"/>